<dbReference type="PANTHER" id="PTHR32251:SF15">
    <property type="entry name" value="3-OXO-5-ALPHA-STEROID 4-DEHYDROGENASE (DUF1295)"/>
    <property type="match status" value="1"/>
</dbReference>
<dbReference type="GeneID" id="37027125"/>
<keyword evidence="3" id="KW-1185">Reference proteome</keyword>
<dbReference type="AlphaFoldDB" id="A0A316V446"/>
<dbReference type="OrthoDB" id="67965at2759"/>
<keyword evidence="1" id="KW-0472">Membrane</keyword>
<dbReference type="Pfam" id="PF06966">
    <property type="entry name" value="DUF1295"/>
    <property type="match status" value="1"/>
</dbReference>
<dbReference type="InterPro" id="IPR010721">
    <property type="entry name" value="UstE-like"/>
</dbReference>
<proteinExistence type="predicted"/>
<keyword evidence="1" id="KW-1133">Transmembrane helix</keyword>
<evidence type="ECO:0000313" key="2">
    <source>
        <dbReference type="EMBL" id="PWN30993.1"/>
    </source>
</evidence>
<name>A0A316V446_9BASI</name>
<sequence length="349" mass="38998">MFVAALDAYYLGLTAILSAGMQVVGFTIAYTLGTDIITDFWSSLTTVLLVLVTLNFGAAYTARNIVASIFGMLWAARLGGFQLFRIAKMGGDSRFDQMRGNPLKFAGFRFFQFLWVWTITMPINVLNSPSVTRDVDGYGGTRGPAFGTAKDIIGVIIWALGLGIESWADISKYRFKSVVKPPKGAITDVGPWAWSRRPNYFGEMMNWLGIYLVCISPAAQPEISNRGHSALLGTVVSPLFTFGLLMFLSGMPTAEKPTQQKYFEMSSKGETLEPYGKTQREEDPWRRYKAHKNRTSILIPMPPAVYKPLPQFVKTWLLFDLPIYQFDEHKDGAKMMEEQRQEGGENGGN</sequence>
<keyword evidence="1" id="KW-0812">Transmembrane</keyword>
<reference evidence="2 3" key="1">
    <citation type="journal article" date="2018" name="Mol. Biol. Evol.">
        <title>Broad Genomic Sampling Reveals a Smut Pathogenic Ancestry of the Fungal Clade Ustilaginomycotina.</title>
        <authorList>
            <person name="Kijpornyongpan T."/>
            <person name="Mondo S.J."/>
            <person name="Barry K."/>
            <person name="Sandor L."/>
            <person name="Lee J."/>
            <person name="Lipzen A."/>
            <person name="Pangilinan J."/>
            <person name="LaButti K."/>
            <person name="Hainaut M."/>
            <person name="Henrissat B."/>
            <person name="Grigoriev I.V."/>
            <person name="Spatafora J.W."/>
            <person name="Aime M.C."/>
        </authorList>
    </citation>
    <scope>NUCLEOTIDE SEQUENCE [LARGE SCALE GENOMIC DNA]</scope>
    <source>
        <strain evidence="2 3">MCA 5214</strain>
    </source>
</reference>
<protein>
    <submittedName>
        <fullName evidence="2">DUF1295-domain-containing protein</fullName>
    </submittedName>
</protein>
<dbReference type="Proteomes" id="UP000245884">
    <property type="component" value="Unassembled WGS sequence"/>
</dbReference>
<dbReference type="EMBL" id="KZ819662">
    <property type="protein sequence ID" value="PWN30993.1"/>
    <property type="molecule type" value="Genomic_DNA"/>
</dbReference>
<organism evidence="2 3">
    <name type="scientific">Jaminaea rosea</name>
    <dbReference type="NCBI Taxonomy" id="1569628"/>
    <lineage>
        <taxon>Eukaryota</taxon>
        <taxon>Fungi</taxon>
        <taxon>Dikarya</taxon>
        <taxon>Basidiomycota</taxon>
        <taxon>Ustilaginomycotina</taxon>
        <taxon>Exobasidiomycetes</taxon>
        <taxon>Microstromatales</taxon>
        <taxon>Microstromatales incertae sedis</taxon>
        <taxon>Jaminaea</taxon>
    </lineage>
</organism>
<feature type="transmembrane region" description="Helical" evidence="1">
    <location>
        <begin position="40"/>
        <end position="59"/>
    </location>
</feature>
<feature type="transmembrane region" description="Helical" evidence="1">
    <location>
        <begin position="105"/>
        <end position="125"/>
    </location>
</feature>
<evidence type="ECO:0000256" key="1">
    <source>
        <dbReference type="SAM" id="Phobius"/>
    </source>
</evidence>
<dbReference type="GO" id="GO:0016020">
    <property type="term" value="C:membrane"/>
    <property type="evidence" value="ECO:0007669"/>
    <property type="project" value="TreeGrafter"/>
</dbReference>
<evidence type="ECO:0000313" key="3">
    <source>
        <dbReference type="Proteomes" id="UP000245884"/>
    </source>
</evidence>
<dbReference type="RefSeq" id="XP_025365605.1">
    <property type="nucleotide sequence ID" value="XM_025505302.1"/>
</dbReference>
<gene>
    <name evidence="2" type="ORF">BDZ90DRAFT_229989</name>
</gene>
<feature type="transmembrane region" description="Helical" evidence="1">
    <location>
        <begin position="200"/>
        <end position="219"/>
    </location>
</feature>
<feature type="transmembrane region" description="Helical" evidence="1">
    <location>
        <begin position="12"/>
        <end position="33"/>
    </location>
</feature>
<feature type="transmembrane region" description="Helical" evidence="1">
    <location>
        <begin position="145"/>
        <end position="164"/>
    </location>
</feature>
<dbReference type="Gene3D" id="1.20.120.1630">
    <property type="match status" value="1"/>
</dbReference>
<dbReference type="PANTHER" id="PTHR32251">
    <property type="entry name" value="3-OXO-5-ALPHA-STEROID 4-DEHYDROGENASE"/>
    <property type="match status" value="1"/>
</dbReference>
<feature type="transmembrane region" description="Helical" evidence="1">
    <location>
        <begin position="65"/>
        <end position="84"/>
    </location>
</feature>
<feature type="transmembrane region" description="Helical" evidence="1">
    <location>
        <begin position="231"/>
        <end position="251"/>
    </location>
</feature>
<accession>A0A316V446</accession>
<dbReference type="PROSITE" id="PS50244">
    <property type="entry name" value="S5A_REDUCTASE"/>
    <property type="match status" value="1"/>
</dbReference>